<evidence type="ECO:0000256" key="1">
    <source>
        <dbReference type="ARBA" id="ARBA00004907"/>
    </source>
</evidence>
<dbReference type="Pfam" id="PF00591">
    <property type="entry name" value="Glycos_transf_3"/>
    <property type="match status" value="1"/>
</dbReference>
<feature type="binding site" evidence="9">
    <location>
        <begin position="107"/>
        <end position="115"/>
    </location>
    <ligand>
        <name>5-phospho-alpha-D-ribose 1-diphosphate</name>
        <dbReference type="ChEBI" id="CHEBI:58017"/>
    </ligand>
</feature>
<dbReference type="GO" id="GO:0000162">
    <property type="term" value="P:L-tryptophan biosynthetic process"/>
    <property type="evidence" value="ECO:0007669"/>
    <property type="project" value="UniProtKB-UniRule"/>
</dbReference>
<sequence length="342" mass="36516">MREFTQKVRNGNDLSYEEMTEAALFMFDERTPEGEVAEFLAALADKGETTYEVAALAEVTRGMAIVPEVPEAPYTDNCGTGGDGSDSFNISTTSAFVLAAAGVPVAKHGNRKISSRSGSSDVLEALGIGLEQDMEEASRQLREEGIAFLFAPRLHPKMKRIGQIRARLGRRTIFNLTGPLTNPVPLASQFTGISRNDFTMNYASVLRMQGRKRAIVVCGAGGMDEASLAGPNDFVLLDNGDLIPFTLEAEDVGLESAPLSALKGGDGRENAEILRSVLGGARGPKFDAVAFNAGIGLFAAGRAETAKEGVELAKDIILSGKAMEKLESVIRFHKETKEAVTP</sequence>
<gene>
    <name evidence="9" type="primary">trpD</name>
    <name evidence="12" type="ORF">AV656_13195</name>
</gene>
<feature type="binding site" evidence="9">
    <location>
        <position position="79"/>
    </location>
    <ligand>
        <name>5-phospho-alpha-D-ribose 1-diphosphate</name>
        <dbReference type="ChEBI" id="CHEBI:58017"/>
    </ligand>
</feature>
<proteinExistence type="inferred from homology"/>
<evidence type="ECO:0000256" key="3">
    <source>
        <dbReference type="ARBA" id="ARBA00022676"/>
    </source>
</evidence>
<evidence type="ECO:0000313" key="13">
    <source>
        <dbReference type="Proteomes" id="UP000076490"/>
    </source>
</evidence>
<feature type="binding site" evidence="9">
    <location>
        <position position="225"/>
    </location>
    <ligand>
        <name>Mg(2+)</name>
        <dbReference type="ChEBI" id="CHEBI:18420"/>
        <label>1</label>
    </ligand>
</feature>
<evidence type="ECO:0000256" key="9">
    <source>
        <dbReference type="HAMAP-Rule" id="MF_00211"/>
    </source>
</evidence>
<dbReference type="PANTHER" id="PTHR43285">
    <property type="entry name" value="ANTHRANILATE PHOSPHORIBOSYLTRANSFERASE"/>
    <property type="match status" value="1"/>
</dbReference>
<evidence type="ECO:0000256" key="2">
    <source>
        <dbReference type="ARBA" id="ARBA00022605"/>
    </source>
</evidence>
<evidence type="ECO:0000313" key="12">
    <source>
        <dbReference type="EMBL" id="KZE37511.1"/>
    </source>
</evidence>
<dbReference type="SUPFAM" id="SSF47648">
    <property type="entry name" value="Nucleoside phosphorylase/phosphoribosyltransferase N-terminal domain"/>
    <property type="match status" value="1"/>
</dbReference>
<feature type="binding site" evidence="9">
    <location>
        <position position="224"/>
    </location>
    <ligand>
        <name>Mg(2+)</name>
        <dbReference type="ChEBI" id="CHEBI:18420"/>
        <label>2</label>
    </ligand>
</feature>
<dbReference type="InterPro" id="IPR036320">
    <property type="entry name" value="Glycosyl_Trfase_fam3_N_dom_sf"/>
</dbReference>
<dbReference type="InterPro" id="IPR035902">
    <property type="entry name" value="Nuc_phospho_transferase"/>
</dbReference>
<keyword evidence="6 9" id="KW-0057">Aromatic amino acid biosynthesis</keyword>
<comment type="similarity">
    <text evidence="8">In the C-terminal section; belongs to the anthranilate phosphoribosyltransferase family.</text>
</comment>
<keyword evidence="3 9" id="KW-0328">Glycosyltransferase</keyword>
<feature type="binding site" evidence="9">
    <location>
        <begin position="82"/>
        <end position="83"/>
    </location>
    <ligand>
        <name>5-phospho-alpha-D-ribose 1-diphosphate</name>
        <dbReference type="ChEBI" id="CHEBI:58017"/>
    </ligand>
</feature>
<keyword evidence="4 9" id="KW-0808">Transferase</keyword>
<evidence type="ECO:0000259" key="11">
    <source>
        <dbReference type="Pfam" id="PF02885"/>
    </source>
</evidence>
<dbReference type="InterPro" id="IPR000312">
    <property type="entry name" value="Glycosyl_Trfase_fam3"/>
</dbReference>
<dbReference type="GO" id="GO:0000287">
    <property type="term" value="F:magnesium ion binding"/>
    <property type="evidence" value="ECO:0007669"/>
    <property type="project" value="UniProtKB-UniRule"/>
</dbReference>
<dbReference type="Pfam" id="PF02885">
    <property type="entry name" value="Glycos_trans_3N"/>
    <property type="match status" value="1"/>
</dbReference>
<comment type="function">
    <text evidence="9">Catalyzes the transfer of the phosphoribosyl group of 5-phosphorylribose-1-pyrophosphate (PRPP) to anthranilate to yield N-(5'-phosphoribosyl)-anthranilate (PRA).</text>
</comment>
<evidence type="ECO:0000256" key="7">
    <source>
        <dbReference type="ARBA" id="ARBA00052328"/>
    </source>
</evidence>
<evidence type="ECO:0000256" key="5">
    <source>
        <dbReference type="ARBA" id="ARBA00022822"/>
    </source>
</evidence>
<protein>
    <recommendedName>
        <fullName evidence="9">Anthranilate phosphoribosyltransferase</fullName>
        <ecNumber evidence="9">2.4.2.18</ecNumber>
    </recommendedName>
</protein>
<evidence type="ECO:0000259" key="10">
    <source>
        <dbReference type="Pfam" id="PF00591"/>
    </source>
</evidence>
<comment type="subunit">
    <text evidence="9">Homodimer.</text>
</comment>
<feature type="binding site" evidence="9">
    <location>
        <position position="87"/>
    </location>
    <ligand>
        <name>5-phospho-alpha-D-ribose 1-diphosphate</name>
        <dbReference type="ChEBI" id="CHEBI:58017"/>
    </ligand>
</feature>
<dbReference type="FunFam" id="3.40.1030.10:FF:000002">
    <property type="entry name" value="Anthranilate phosphoribosyltransferase"/>
    <property type="match status" value="1"/>
</dbReference>
<keyword evidence="5 9" id="KW-0822">Tryptophan biosynthesis</keyword>
<dbReference type="NCBIfam" id="TIGR01245">
    <property type="entry name" value="trpD"/>
    <property type="match status" value="1"/>
</dbReference>
<feature type="domain" description="Glycosyl transferase family 3 N-terminal" evidence="11">
    <location>
        <begin position="3"/>
        <end position="61"/>
    </location>
</feature>
<dbReference type="GO" id="GO:0005829">
    <property type="term" value="C:cytosol"/>
    <property type="evidence" value="ECO:0007669"/>
    <property type="project" value="TreeGrafter"/>
</dbReference>
<dbReference type="Gene3D" id="3.40.1030.10">
    <property type="entry name" value="Nucleoside phosphorylase/phosphoribosyltransferase catalytic domain"/>
    <property type="match status" value="1"/>
</dbReference>
<feature type="binding site" evidence="9">
    <location>
        <position position="79"/>
    </location>
    <ligand>
        <name>anthranilate</name>
        <dbReference type="ChEBI" id="CHEBI:16567"/>
        <label>1</label>
    </ligand>
</feature>
<dbReference type="PANTHER" id="PTHR43285:SF2">
    <property type="entry name" value="ANTHRANILATE PHOSPHORIBOSYLTRANSFERASE"/>
    <property type="match status" value="1"/>
</dbReference>
<comment type="catalytic activity">
    <reaction evidence="7 9">
        <text>N-(5-phospho-beta-D-ribosyl)anthranilate + diphosphate = 5-phospho-alpha-D-ribose 1-diphosphate + anthranilate</text>
        <dbReference type="Rhea" id="RHEA:11768"/>
        <dbReference type="ChEBI" id="CHEBI:16567"/>
        <dbReference type="ChEBI" id="CHEBI:18277"/>
        <dbReference type="ChEBI" id="CHEBI:33019"/>
        <dbReference type="ChEBI" id="CHEBI:58017"/>
        <dbReference type="EC" id="2.4.2.18"/>
    </reaction>
</comment>
<evidence type="ECO:0000256" key="8">
    <source>
        <dbReference type="ARBA" id="ARBA00061188"/>
    </source>
</evidence>
<dbReference type="AlphaFoldDB" id="A0A163EYI7"/>
<name>A0A163EYI7_9BACL</name>
<keyword evidence="9" id="KW-0479">Metal-binding</keyword>
<feature type="binding site" evidence="9">
    <location>
        <begin position="89"/>
        <end position="92"/>
    </location>
    <ligand>
        <name>5-phospho-alpha-D-ribose 1-diphosphate</name>
        <dbReference type="ChEBI" id="CHEBI:58017"/>
    </ligand>
</feature>
<dbReference type="SUPFAM" id="SSF52418">
    <property type="entry name" value="Nucleoside phosphorylase/phosphoribosyltransferase catalytic domain"/>
    <property type="match status" value="1"/>
</dbReference>
<dbReference type="GO" id="GO:0004048">
    <property type="term" value="F:anthranilate phosphoribosyltransferase activity"/>
    <property type="evidence" value="ECO:0007669"/>
    <property type="project" value="UniProtKB-UniRule"/>
</dbReference>
<keyword evidence="2 9" id="KW-0028">Amino-acid biosynthesis</keyword>
<comment type="caution">
    <text evidence="12">The sequence shown here is derived from an EMBL/GenBank/DDBJ whole genome shotgun (WGS) entry which is preliminary data.</text>
</comment>
<feature type="binding site" evidence="9">
    <location>
        <position position="119"/>
    </location>
    <ligand>
        <name>5-phospho-alpha-D-ribose 1-diphosphate</name>
        <dbReference type="ChEBI" id="CHEBI:58017"/>
    </ligand>
</feature>
<dbReference type="HAMAP" id="MF_00211">
    <property type="entry name" value="TrpD"/>
    <property type="match status" value="1"/>
</dbReference>
<reference evidence="12 13" key="1">
    <citation type="submission" date="2016-01" db="EMBL/GenBank/DDBJ databases">
        <title>Whole genome sequencing of Bhargavaea cecembensis T14.</title>
        <authorList>
            <person name="Hong K.W."/>
        </authorList>
    </citation>
    <scope>NUCLEOTIDE SEQUENCE [LARGE SCALE GENOMIC DNA]</scope>
    <source>
        <strain evidence="12 13">T14</strain>
    </source>
</reference>
<comment type="pathway">
    <text evidence="1 9">Amino-acid biosynthesis; L-tryptophan biosynthesis; L-tryptophan from chorismate: step 2/5.</text>
</comment>
<feature type="domain" description="Glycosyl transferase family 3" evidence="10">
    <location>
        <begin position="73"/>
        <end position="323"/>
    </location>
</feature>
<dbReference type="UniPathway" id="UPA00035">
    <property type="reaction ID" value="UER00041"/>
</dbReference>
<dbReference type="InterPro" id="IPR005940">
    <property type="entry name" value="Anthranilate_Pribosyl_Tfrase"/>
</dbReference>
<feature type="binding site" evidence="9">
    <location>
        <position position="110"/>
    </location>
    <ligand>
        <name>anthranilate</name>
        <dbReference type="ChEBI" id="CHEBI:16567"/>
        <label>1</label>
    </ligand>
</feature>
<organism evidence="12 13">
    <name type="scientific">Bhargavaea cecembensis</name>
    <dbReference type="NCBI Taxonomy" id="394098"/>
    <lineage>
        <taxon>Bacteria</taxon>
        <taxon>Bacillati</taxon>
        <taxon>Bacillota</taxon>
        <taxon>Bacilli</taxon>
        <taxon>Bacillales</taxon>
        <taxon>Caryophanaceae</taxon>
        <taxon>Bhargavaea</taxon>
    </lineage>
</organism>
<evidence type="ECO:0000256" key="6">
    <source>
        <dbReference type="ARBA" id="ARBA00023141"/>
    </source>
</evidence>
<dbReference type="EC" id="2.4.2.18" evidence="9"/>
<comment type="caution">
    <text evidence="9">Lacks conserved residue(s) required for the propagation of feature annotation.</text>
</comment>
<feature type="binding site" evidence="9">
    <location>
        <position position="225"/>
    </location>
    <ligand>
        <name>Mg(2+)</name>
        <dbReference type="ChEBI" id="CHEBI:18420"/>
        <label>2</label>
    </ligand>
</feature>
<dbReference type="Proteomes" id="UP000076490">
    <property type="component" value="Unassembled WGS sequence"/>
</dbReference>
<evidence type="ECO:0000256" key="4">
    <source>
        <dbReference type="ARBA" id="ARBA00022679"/>
    </source>
</evidence>
<comment type="cofactor">
    <cofactor evidence="9">
        <name>Mg(2+)</name>
        <dbReference type="ChEBI" id="CHEBI:18420"/>
    </cofactor>
    <text evidence="9">Binds 2 magnesium ions per monomer.</text>
</comment>
<dbReference type="OrthoDB" id="9806430at2"/>
<feature type="binding site" evidence="9">
    <location>
        <position position="165"/>
    </location>
    <ligand>
        <name>anthranilate</name>
        <dbReference type="ChEBI" id="CHEBI:16567"/>
        <label>2</label>
    </ligand>
</feature>
<dbReference type="Gene3D" id="1.20.970.10">
    <property type="entry name" value="Transferase, Pyrimidine Nucleoside Phosphorylase, Chain C"/>
    <property type="match status" value="1"/>
</dbReference>
<dbReference type="InterPro" id="IPR017459">
    <property type="entry name" value="Glycosyl_Trfase_fam3_N_dom"/>
</dbReference>
<comment type="similarity">
    <text evidence="9">Belongs to the anthranilate phosphoribosyltransferase family.</text>
</comment>
<dbReference type="RefSeq" id="WP_063182823.1">
    <property type="nucleotide sequence ID" value="NZ_LQNT01000011.1"/>
</dbReference>
<dbReference type="EMBL" id="LQNT01000011">
    <property type="protein sequence ID" value="KZE37511.1"/>
    <property type="molecule type" value="Genomic_DNA"/>
</dbReference>
<keyword evidence="9" id="KW-0460">Magnesium</keyword>
<feature type="binding site" evidence="9">
    <location>
        <position position="91"/>
    </location>
    <ligand>
        <name>Mg(2+)</name>
        <dbReference type="ChEBI" id="CHEBI:18420"/>
        <label>1</label>
    </ligand>
</feature>
<accession>A0A163EYI7</accession>